<keyword evidence="4" id="KW-0804">Transcription</keyword>
<evidence type="ECO:0000259" key="6">
    <source>
        <dbReference type="PROSITE" id="PS50888"/>
    </source>
</evidence>
<dbReference type="Gene3D" id="4.10.280.10">
    <property type="entry name" value="Helix-loop-helix DNA-binding domain"/>
    <property type="match status" value="1"/>
</dbReference>
<evidence type="ECO:0000256" key="5">
    <source>
        <dbReference type="ARBA" id="ARBA00023242"/>
    </source>
</evidence>
<dbReference type="EMBL" id="VDCV01000007">
    <property type="protein sequence ID" value="KAB5547597.1"/>
    <property type="molecule type" value="Genomic_DNA"/>
</dbReference>
<evidence type="ECO:0000256" key="1">
    <source>
        <dbReference type="ARBA" id="ARBA00004123"/>
    </source>
</evidence>
<dbReference type="InterPro" id="IPR045843">
    <property type="entry name" value="IND-like"/>
</dbReference>
<dbReference type="InterPro" id="IPR045239">
    <property type="entry name" value="bHLH95_bHLH"/>
</dbReference>
<sequence>MMEPGNLHLQHQFQEQFTGYSSLLSQSADFNKVSSTGDLNPGTGFILNINSNTSNNYLTDCIPNSRVSWPLDSLTPGLSFCHASGFSQPSTANDFLLAKTKDELPDPFFKPGEMMHTGSNVEEPDFLSSKYKHQYSHDLGGNQWPLNSLSSLHHISDTNSQNTASLQNLSGCNRYNFSQILPSINISTSDLCSSLVSSSLDLNLQAVDLLSATTYDGAASFSQSSQNTLDHFMREHKDSPSKSCNKVGIIILLISVYCKLKMPFLILKTSTFEEGFGRKKRPSSIFQSKNFLTEAKKNRSTPRSLCPPLKVRKEKLGDRIAALQRLVAPYGKTDTASVLTEAIGYIQFLHDQVQKLSVPNIKPTITTHVCSNEEDGMGQQKKDLRSRGLCLVPVSCVSFFNTCSGDN</sequence>
<proteinExistence type="predicted"/>
<dbReference type="CDD" id="cd11393">
    <property type="entry name" value="bHLH_AtbHLH_like"/>
    <property type="match status" value="1"/>
</dbReference>
<evidence type="ECO:0000256" key="2">
    <source>
        <dbReference type="ARBA" id="ARBA00023015"/>
    </source>
</evidence>
<dbReference type="InterPro" id="IPR011598">
    <property type="entry name" value="bHLH_dom"/>
</dbReference>
<keyword evidence="8" id="KW-1185">Reference proteome</keyword>
<dbReference type="SUPFAM" id="SSF47459">
    <property type="entry name" value="HLH, helix-loop-helix DNA-binding domain"/>
    <property type="match status" value="1"/>
</dbReference>
<dbReference type="GO" id="GO:0000978">
    <property type="term" value="F:RNA polymerase II cis-regulatory region sequence-specific DNA binding"/>
    <property type="evidence" value="ECO:0007669"/>
    <property type="project" value="TreeGrafter"/>
</dbReference>
<keyword evidence="3" id="KW-0238">DNA-binding</keyword>
<reference evidence="8" key="1">
    <citation type="journal article" date="2019" name="Gigascience">
        <title>De novo genome assembly of the endangered Acer yangbiense, a plant species with extremely small populations endemic to Yunnan Province, China.</title>
        <authorList>
            <person name="Yang J."/>
            <person name="Wariss H.M."/>
            <person name="Tao L."/>
            <person name="Zhang R."/>
            <person name="Yun Q."/>
            <person name="Hollingsworth P."/>
            <person name="Dao Z."/>
            <person name="Luo G."/>
            <person name="Guo H."/>
            <person name="Ma Y."/>
            <person name="Sun W."/>
        </authorList>
    </citation>
    <scope>NUCLEOTIDE SEQUENCE [LARGE SCALE GENOMIC DNA]</scope>
    <source>
        <strain evidence="8">cv. br00</strain>
    </source>
</reference>
<dbReference type="GO" id="GO:0005634">
    <property type="term" value="C:nucleus"/>
    <property type="evidence" value="ECO:0007669"/>
    <property type="project" value="UniProtKB-SubCell"/>
</dbReference>
<comment type="caution">
    <text evidence="7">The sequence shown here is derived from an EMBL/GenBank/DDBJ whole genome shotgun (WGS) entry which is preliminary data.</text>
</comment>
<organism evidence="7 8">
    <name type="scientific">Salix brachista</name>
    <dbReference type="NCBI Taxonomy" id="2182728"/>
    <lineage>
        <taxon>Eukaryota</taxon>
        <taxon>Viridiplantae</taxon>
        <taxon>Streptophyta</taxon>
        <taxon>Embryophyta</taxon>
        <taxon>Tracheophyta</taxon>
        <taxon>Spermatophyta</taxon>
        <taxon>Magnoliopsida</taxon>
        <taxon>eudicotyledons</taxon>
        <taxon>Gunneridae</taxon>
        <taxon>Pentapetalae</taxon>
        <taxon>rosids</taxon>
        <taxon>fabids</taxon>
        <taxon>Malpighiales</taxon>
        <taxon>Salicaceae</taxon>
        <taxon>Saliceae</taxon>
        <taxon>Salix</taxon>
    </lineage>
</organism>
<keyword evidence="2" id="KW-0805">Transcription regulation</keyword>
<dbReference type="GO" id="GO:0046983">
    <property type="term" value="F:protein dimerization activity"/>
    <property type="evidence" value="ECO:0007669"/>
    <property type="project" value="InterPro"/>
</dbReference>
<evidence type="ECO:0000313" key="7">
    <source>
        <dbReference type="EMBL" id="KAB5547597.1"/>
    </source>
</evidence>
<protein>
    <recommendedName>
        <fullName evidence="6">BHLH domain-containing protein</fullName>
    </recommendedName>
</protein>
<dbReference type="InterPro" id="IPR036638">
    <property type="entry name" value="HLH_DNA-bd_sf"/>
</dbReference>
<evidence type="ECO:0000313" key="8">
    <source>
        <dbReference type="Proteomes" id="UP000326939"/>
    </source>
</evidence>
<evidence type="ECO:0000256" key="4">
    <source>
        <dbReference type="ARBA" id="ARBA00023163"/>
    </source>
</evidence>
<evidence type="ECO:0000256" key="3">
    <source>
        <dbReference type="ARBA" id="ARBA00023125"/>
    </source>
</evidence>
<dbReference type="Proteomes" id="UP000326939">
    <property type="component" value="Chromosome 7"/>
</dbReference>
<dbReference type="PANTHER" id="PTHR16223">
    <property type="entry name" value="TRANSCRIPTION FACTOR BHLH83-RELATED"/>
    <property type="match status" value="1"/>
</dbReference>
<dbReference type="GO" id="GO:0000981">
    <property type="term" value="F:DNA-binding transcription factor activity, RNA polymerase II-specific"/>
    <property type="evidence" value="ECO:0007669"/>
    <property type="project" value="TreeGrafter"/>
</dbReference>
<dbReference type="PANTHER" id="PTHR16223:SF194">
    <property type="entry name" value="BHLH DOMAIN-CONTAINING PROTEIN"/>
    <property type="match status" value="1"/>
</dbReference>
<comment type="subcellular location">
    <subcellularLocation>
        <location evidence="1">Nucleus</location>
    </subcellularLocation>
</comment>
<name>A0A5N5LXZ9_9ROSI</name>
<dbReference type="PROSITE" id="PS50888">
    <property type="entry name" value="BHLH"/>
    <property type="match status" value="1"/>
</dbReference>
<feature type="domain" description="BHLH" evidence="6">
    <location>
        <begin position="300"/>
        <end position="349"/>
    </location>
</feature>
<accession>A0A5N5LXZ9</accession>
<keyword evidence="5" id="KW-0539">Nucleus</keyword>
<dbReference type="AlphaFoldDB" id="A0A5N5LXZ9"/>
<gene>
    <name evidence="7" type="ORF">DKX38_011003</name>
</gene>